<sequence length="158" mass="19067">MKTYDLVQLNKCFDGDNFEKFVIENIFHFNDYDVLEKSHSELSTNYFVHSNLNPDFKLRCKETGVIFWIECKYVQSYVLDENREIPIKNEQLIRYKNIKENVYYIYGTGIYSQTITRLFLIPLKKMFQNKIFESHLLKHEIEIEQIKNFNELLALTKT</sequence>
<name>A0ABS4BPE5_9FLAO</name>
<gene>
    <name evidence="1" type="ORF">J8H85_01010</name>
</gene>
<dbReference type="RefSeq" id="WP_209651771.1">
    <property type="nucleotide sequence ID" value="NZ_JAGJCB010000001.1"/>
</dbReference>
<evidence type="ECO:0000313" key="2">
    <source>
        <dbReference type="Proteomes" id="UP000670776"/>
    </source>
</evidence>
<dbReference type="Proteomes" id="UP000670776">
    <property type="component" value="Unassembled WGS sequence"/>
</dbReference>
<reference evidence="1 2" key="1">
    <citation type="submission" date="2021-04" db="EMBL/GenBank/DDBJ databases">
        <title>Mariniflexile gromovii gen. nov., sp. nov., a gliding bacterium isolated from the sea urchin Strongylocentrotus intermedius.</title>
        <authorList>
            <person name="Ko S."/>
            <person name="Le V."/>
            <person name="Ahn C.-Y."/>
            <person name="Oh H.-M."/>
        </authorList>
    </citation>
    <scope>NUCLEOTIDE SEQUENCE [LARGE SCALE GENOMIC DNA]</scope>
    <source>
        <strain evidence="1 2">KCTC 12570</strain>
    </source>
</reference>
<organism evidence="1 2">
    <name type="scientific">Mariniflexile gromovii</name>
    <dbReference type="NCBI Taxonomy" id="362523"/>
    <lineage>
        <taxon>Bacteria</taxon>
        <taxon>Pseudomonadati</taxon>
        <taxon>Bacteroidota</taxon>
        <taxon>Flavobacteriia</taxon>
        <taxon>Flavobacteriales</taxon>
        <taxon>Flavobacteriaceae</taxon>
        <taxon>Mariniflexile</taxon>
    </lineage>
</organism>
<evidence type="ECO:0000313" key="1">
    <source>
        <dbReference type="EMBL" id="MBP0902392.1"/>
    </source>
</evidence>
<protein>
    <recommendedName>
        <fullName evidence="3">Restriction endonuclease</fullName>
    </recommendedName>
</protein>
<keyword evidence="2" id="KW-1185">Reference proteome</keyword>
<proteinExistence type="predicted"/>
<comment type="caution">
    <text evidence="1">The sequence shown here is derived from an EMBL/GenBank/DDBJ whole genome shotgun (WGS) entry which is preliminary data.</text>
</comment>
<accession>A0ABS4BPE5</accession>
<evidence type="ECO:0008006" key="3">
    <source>
        <dbReference type="Google" id="ProtNLM"/>
    </source>
</evidence>
<dbReference type="EMBL" id="JAGJCB010000001">
    <property type="protein sequence ID" value="MBP0902392.1"/>
    <property type="molecule type" value="Genomic_DNA"/>
</dbReference>